<evidence type="ECO:0000313" key="1">
    <source>
        <dbReference type="EMBL" id="KAG5294046.1"/>
    </source>
</evidence>
<gene>
    <name evidence="1" type="ORF">I7I52_05558</name>
</gene>
<dbReference type="AlphaFoldDB" id="A0A8H8CXC3"/>
<protein>
    <submittedName>
        <fullName evidence="1">Uncharacterized protein</fullName>
    </submittedName>
</protein>
<proteinExistence type="predicted"/>
<sequence>MIWPTISLFQACCLILQRLAPHPRLHVSIHEYQGPNGPIPGIVSYPELSDIWNGEIIFNPEHFCMQRIHVLSTHHLKLITLLNQ</sequence>
<name>A0A8H8CXC3_AJECA</name>
<dbReference type="EMBL" id="JAEVHI010000004">
    <property type="protein sequence ID" value="KAG5294046.1"/>
    <property type="molecule type" value="Genomic_DNA"/>
</dbReference>
<dbReference type="VEuPathDB" id="FungiDB:I7I52_05558"/>
<reference evidence="1 2" key="1">
    <citation type="submission" date="2021-01" db="EMBL/GenBank/DDBJ databases">
        <title>Chromosome-level genome assembly of a human fungal pathogen reveals clustering of transcriptionally co-regulated genes.</title>
        <authorList>
            <person name="Voorhies M."/>
            <person name="Cohen S."/>
            <person name="Shea T.P."/>
            <person name="Petrus S."/>
            <person name="Munoz J.F."/>
            <person name="Poplawski S."/>
            <person name="Goldman W.E."/>
            <person name="Michael T."/>
            <person name="Cuomo C.A."/>
            <person name="Sil A."/>
            <person name="Beyhan S."/>
        </authorList>
    </citation>
    <scope>NUCLEOTIDE SEQUENCE [LARGE SCALE GENOMIC DNA]</scope>
    <source>
        <strain evidence="1 2">G184AR</strain>
    </source>
</reference>
<evidence type="ECO:0000313" key="2">
    <source>
        <dbReference type="Proteomes" id="UP000670092"/>
    </source>
</evidence>
<organism evidence="1 2">
    <name type="scientific">Ajellomyces capsulatus</name>
    <name type="common">Darling's disease fungus</name>
    <name type="synonym">Histoplasma capsulatum</name>
    <dbReference type="NCBI Taxonomy" id="5037"/>
    <lineage>
        <taxon>Eukaryota</taxon>
        <taxon>Fungi</taxon>
        <taxon>Dikarya</taxon>
        <taxon>Ascomycota</taxon>
        <taxon>Pezizomycotina</taxon>
        <taxon>Eurotiomycetes</taxon>
        <taxon>Eurotiomycetidae</taxon>
        <taxon>Onygenales</taxon>
        <taxon>Ajellomycetaceae</taxon>
        <taxon>Histoplasma</taxon>
    </lineage>
</organism>
<accession>A0A8H8CXC3</accession>
<dbReference type="Proteomes" id="UP000670092">
    <property type="component" value="Unassembled WGS sequence"/>
</dbReference>
<comment type="caution">
    <text evidence="1">The sequence shown here is derived from an EMBL/GenBank/DDBJ whole genome shotgun (WGS) entry which is preliminary data.</text>
</comment>